<protein>
    <recommendedName>
        <fullName evidence="6">Ketopantoate reductase C-terminal domain-containing protein</fullName>
    </recommendedName>
</protein>
<proteinExistence type="predicted"/>
<feature type="compositionally biased region" description="Acidic residues" evidence="1">
    <location>
        <begin position="500"/>
        <end position="509"/>
    </location>
</feature>
<dbReference type="InterPro" id="IPR013752">
    <property type="entry name" value="KPA_reductase"/>
</dbReference>
<evidence type="ECO:0000313" key="5">
    <source>
        <dbReference type="Proteomes" id="UP000326757"/>
    </source>
</evidence>
<organism evidence="4 5">
    <name type="scientific">Monilinia laxa</name>
    <name type="common">Brown rot fungus</name>
    <name type="synonym">Sclerotinia laxa</name>
    <dbReference type="NCBI Taxonomy" id="61186"/>
    <lineage>
        <taxon>Eukaryota</taxon>
        <taxon>Fungi</taxon>
        <taxon>Dikarya</taxon>
        <taxon>Ascomycota</taxon>
        <taxon>Pezizomycotina</taxon>
        <taxon>Leotiomycetes</taxon>
        <taxon>Helotiales</taxon>
        <taxon>Sclerotiniaceae</taxon>
        <taxon>Monilinia</taxon>
    </lineage>
</organism>
<feature type="compositionally biased region" description="Low complexity" evidence="1">
    <location>
        <begin position="431"/>
        <end position="440"/>
    </location>
</feature>
<name>A0A5N6K008_MONLA</name>
<dbReference type="InterPro" id="IPR051402">
    <property type="entry name" value="KPR-Related"/>
</dbReference>
<reference evidence="4 5" key="1">
    <citation type="submission" date="2019-06" db="EMBL/GenBank/DDBJ databases">
        <title>Genome Sequence of the Brown Rot Fungal Pathogen Monilinia laxa.</title>
        <authorList>
            <person name="De Miccolis Angelini R.M."/>
            <person name="Landi L."/>
            <person name="Abate D."/>
            <person name="Pollastro S."/>
            <person name="Romanazzi G."/>
            <person name="Faretra F."/>
        </authorList>
    </citation>
    <scope>NUCLEOTIDE SEQUENCE [LARGE SCALE GENOMIC DNA]</scope>
    <source>
        <strain evidence="4 5">Mlax316</strain>
    </source>
</reference>
<feature type="compositionally biased region" description="Gly residues" evidence="1">
    <location>
        <begin position="441"/>
        <end position="451"/>
    </location>
</feature>
<feature type="region of interest" description="Disordered" evidence="1">
    <location>
        <begin position="718"/>
        <end position="770"/>
    </location>
</feature>
<evidence type="ECO:0000259" key="2">
    <source>
        <dbReference type="Pfam" id="PF02558"/>
    </source>
</evidence>
<feature type="compositionally biased region" description="Low complexity" evidence="1">
    <location>
        <begin position="730"/>
        <end position="753"/>
    </location>
</feature>
<feature type="compositionally biased region" description="Low complexity" evidence="1">
    <location>
        <begin position="336"/>
        <end position="367"/>
    </location>
</feature>
<evidence type="ECO:0000259" key="3">
    <source>
        <dbReference type="Pfam" id="PF08546"/>
    </source>
</evidence>
<dbReference type="Pfam" id="PF02558">
    <property type="entry name" value="ApbA"/>
    <property type="match status" value="1"/>
</dbReference>
<feature type="region of interest" description="Disordered" evidence="1">
    <location>
        <begin position="474"/>
        <end position="510"/>
    </location>
</feature>
<feature type="region of interest" description="Disordered" evidence="1">
    <location>
        <begin position="336"/>
        <end position="411"/>
    </location>
</feature>
<dbReference type="FunFam" id="3.40.50.720:FF:000424">
    <property type="entry name" value="Meiotically up-regulated gene 72 protein"/>
    <property type="match status" value="1"/>
</dbReference>
<feature type="region of interest" description="Disordered" evidence="1">
    <location>
        <begin position="629"/>
        <end position="706"/>
    </location>
</feature>
<dbReference type="Pfam" id="PF08546">
    <property type="entry name" value="ApbA_C"/>
    <property type="match status" value="1"/>
</dbReference>
<gene>
    <name evidence="4" type="ORF">EYC80_006936</name>
</gene>
<dbReference type="GO" id="GO:0005737">
    <property type="term" value="C:cytoplasm"/>
    <property type="evidence" value="ECO:0007669"/>
    <property type="project" value="TreeGrafter"/>
</dbReference>
<dbReference type="SUPFAM" id="SSF48179">
    <property type="entry name" value="6-phosphogluconate dehydrogenase C-terminal domain-like"/>
    <property type="match status" value="1"/>
</dbReference>
<feature type="compositionally biased region" description="Polar residues" evidence="1">
    <location>
        <begin position="648"/>
        <end position="664"/>
    </location>
</feature>
<dbReference type="InterPro" id="IPR013328">
    <property type="entry name" value="6PGD_dom2"/>
</dbReference>
<feature type="compositionally biased region" description="Polar residues" evidence="1">
    <location>
        <begin position="754"/>
        <end position="763"/>
    </location>
</feature>
<evidence type="ECO:0008006" key="6">
    <source>
        <dbReference type="Google" id="ProtNLM"/>
    </source>
</evidence>
<dbReference type="Gene3D" id="1.10.1040.10">
    <property type="entry name" value="N-(1-d-carboxylethyl)-l-norvaline Dehydrogenase, domain 2"/>
    <property type="match status" value="1"/>
</dbReference>
<dbReference type="EMBL" id="VIGI01000010">
    <property type="protein sequence ID" value="KAB8294987.1"/>
    <property type="molecule type" value="Genomic_DNA"/>
</dbReference>
<feature type="domain" description="Ketopantoate reductase N-terminal" evidence="2">
    <location>
        <begin position="10"/>
        <end position="167"/>
    </location>
</feature>
<accession>A0A5N6K008</accession>
<feature type="region of interest" description="Disordered" evidence="1">
    <location>
        <begin position="430"/>
        <end position="452"/>
    </location>
</feature>
<comment type="caution">
    <text evidence="4">The sequence shown here is derived from an EMBL/GenBank/DDBJ whole genome shotgun (WGS) entry which is preliminary data.</text>
</comment>
<dbReference type="PANTHER" id="PTHR21708">
    <property type="entry name" value="PROBABLE 2-DEHYDROPANTOATE 2-REDUCTASE"/>
    <property type="match status" value="1"/>
</dbReference>
<dbReference type="Gene3D" id="3.40.50.720">
    <property type="entry name" value="NAD(P)-binding Rossmann-like Domain"/>
    <property type="match status" value="1"/>
</dbReference>
<dbReference type="AlphaFoldDB" id="A0A5N6K008"/>
<sequence length="822" mass="88495">MAPTPPRLRILSVGGNAVSAFLSWRLQATNACDVTLVWKSGFDAVYQYGISFKSTSFGNERFKPRHVVRTPEEAASNKDGPFDYVLLCVKALPDVYDLAAVIESVVTPQHTCILVNTTHTLGVEAHLESRFPSNVVLSLVSGAEIVQLGASEFEHKGSTEIWVGPANQNPSMPSTIQGDMAEALAMTLSGGQVDCHVSPNIRQQQFERMIGPIAFHPLSVIFETPSHSALLEKVGVKSMVSDLFDELINLAQAQNCVFPSNFKGKIMEEMSKPSEVNSIMYQDYAAKRPMEVETYLGSPIKLAQLVGVKVPRIETLYPILHNLNIVNQQRKDTALAPMASPMVPPMRMSSAPPPRAMMNGGPPNNAGRGRGRGSMGPPPGMRRGPGGPPNGVGRPPNGFPQSRNQSRRGSLEGNDLEEFSHLVLYDDIPEAGESPYPAEAGGAGAGAGAGAGEATLRERELMLRQRELALREQEMRLRQSGPPPRSRRGPPTPSVRNGGFDDDDDDDYYVDPADAPVVPLIDPDNFDMMSVTSRRNRAKPAPTKQQMRANPEFDNIPPPRRGAGFMRGNLPRNRSSARIISQVPGLHDNLMDDPLMAYASNRYGIVDRQAMGMDSRASSLTAARLDELQYGSSGPPIHGQGGPYPTPRRTSQSPGNPYSPQAQRGNGRPSPPNGYVGGPMNGRPSPPGGMRQPAPRHPPGQGNMAAPQQVEQYAGVSALHPPKGPMNVRSLTGSASASAGSGDSGASANLDSGPSANSSQSSLGPRPPMGVSDGFLPERWPLPASSAYTLYTIFFFELRFDGFLLLSYDLKITKTTFPREGN</sequence>
<dbReference type="FunFam" id="1.10.1040.10:FF:000017">
    <property type="entry name" value="2-dehydropantoate 2-reductase"/>
    <property type="match status" value="1"/>
</dbReference>
<keyword evidence="5" id="KW-1185">Reference proteome</keyword>
<dbReference type="InterPro" id="IPR013332">
    <property type="entry name" value="KPR_N"/>
</dbReference>
<dbReference type="OrthoDB" id="5302359at2759"/>
<dbReference type="PANTHER" id="PTHR21708:SF25">
    <property type="entry name" value="PROTEIN PAM1-RELATED"/>
    <property type="match status" value="1"/>
</dbReference>
<evidence type="ECO:0000256" key="1">
    <source>
        <dbReference type="SAM" id="MobiDB-lite"/>
    </source>
</evidence>
<dbReference type="Proteomes" id="UP000326757">
    <property type="component" value="Unassembled WGS sequence"/>
</dbReference>
<feature type="compositionally biased region" description="Polar residues" evidence="1">
    <location>
        <begin position="399"/>
        <end position="408"/>
    </location>
</feature>
<dbReference type="InterPro" id="IPR008927">
    <property type="entry name" value="6-PGluconate_DH-like_C_sf"/>
</dbReference>
<feature type="region of interest" description="Disordered" evidence="1">
    <location>
        <begin position="534"/>
        <end position="561"/>
    </location>
</feature>
<evidence type="ECO:0000313" key="4">
    <source>
        <dbReference type="EMBL" id="KAB8294987.1"/>
    </source>
</evidence>
<feature type="domain" description="Ketopantoate reductase C-terminal" evidence="3">
    <location>
        <begin position="200"/>
        <end position="323"/>
    </location>
</feature>